<dbReference type="PANTHER" id="PTHR35692:SF1">
    <property type="entry name" value="F26F24.11"/>
    <property type="match status" value="1"/>
</dbReference>
<dbReference type="AlphaFoldDB" id="A0AAD8LBB2"/>
<keyword evidence="3" id="KW-1185">Reference proteome</keyword>
<evidence type="ECO:0000313" key="3">
    <source>
        <dbReference type="Proteomes" id="UP001229421"/>
    </source>
</evidence>
<dbReference type="Proteomes" id="UP001229421">
    <property type="component" value="Unassembled WGS sequence"/>
</dbReference>
<evidence type="ECO:0000256" key="1">
    <source>
        <dbReference type="SAM" id="MobiDB-lite"/>
    </source>
</evidence>
<protein>
    <recommendedName>
        <fullName evidence="4">Hepatoma-derived growth factor-related protein 2-like</fullName>
    </recommendedName>
</protein>
<dbReference type="EMBL" id="JAUHHV010000001">
    <property type="protein sequence ID" value="KAK1436001.1"/>
    <property type="molecule type" value="Genomic_DNA"/>
</dbReference>
<feature type="region of interest" description="Disordered" evidence="1">
    <location>
        <begin position="60"/>
        <end position="215"/>
    </location>
</feature>
<gene>
    <name evidence="2" type="ORF">QVD17_01776</name>
</gene>
<feature type="compositionally biased region" description="Basic and acidic residues" evidence="1">
    <location>
        <begin position="91"/>
        <end position="115"/>
    </location>
</feature>
<dbReference type="PANTHER" id="PTHR35692">
    <property type="entry name" value="F26F24.11"/>
    <property type="match status" value="1"/>
</dbReference>
<reference evidence="2" key="1">
    <citation type="journal article" date="2023" name="bioRxiv">
        <title>Improved chromosome-level genome assembly for marigold (Tagetes erecta).</title>
        <authorList>
            <person name="Jiang F."/>
            <person name="Yuan L."/>
            <person name="Wang S."/>
            <person name="Wang H."/>
            <person name="Xu D."/>
            <person name="Wang A."/>
            <person name="Fan W."/>
        </authorList>
    </citation>
    <scope>NUCLEOTIDE SEQUENCE</scope>
    <source>
        <strain evidence="2">WSJ</strain>
        <tissue evidence="2">Leaf</tissue>
    </source>
</reference>
<feature type="compositionally biased region" description="Acidic residues" evidence="1">
    <location>
        <begin position="269"/>
        <end position="283"/>
    </location>
</feature>
<comment type="caution">
    <text evidence="2">The sequence shown here is derived from an EMBL/GenBank/DDBJ whole genome shotgun (WGS) entry which is preliminary data.</text>
</comment>
<feature type="region of interest" description="Disordered" evidence="1">
    <location>
        <begin position="264"/>
        <end position="283"/>
    </location>
</feature>
<proteinExistence type="predicted"/>
<feature type="compositionally biased region" description="Basic residues" evidence="1">
    <location>
        <begin position="147"/>
        <end position="157"/>
    </location>
</feature>
<evidence type="ECO:0008006" key="4">
    <source>
        <dbReference type="Google" id="ProtNLM"/>
    </source>
</evidence>
<organism evidence="2 3">
    <name type="scientific">Tagetes erecta</name>
    <name type="common">African marigold</name>
    <dbReference type="NCBI Taxonomy" id="13708"/>
    <lineage>
        <taxon>Eukaryota</taxon>
        <taxon>Viridiplantae</taxon>
        <taxon>Streptophyta</taxon>
        <taxon>Embryophyta</taxon>
        <taxon>Tracheophyta</taxon>
        <taxon>Spermatophyta</taxon>
        <taxon>Magnoliopsida</taxon>
        <taxon>eudicotyledons</taxon>
        <taxon>Gunneridae</taxon>
        <taxon>Pentapetalae</taxon>
        <taxon>asterids</taxon>
        <taxon>campanulids</taxon>
        <taxon>Asterales</taxon>
        <taxon>Asteraceae</taxon>
        <taxon>Asteroideae</taxon>
        <taxon>Heliantheae alliance</taxon>
        <taxon>Tageteae</taxon>
        <taxon>Tagetes</taxon>
    </lineage>
</organism>
<feature type="compositionally biased region" description="Polar residues" evidence="1">
    <location>
        <begin position="77"/>
        <end position="90"/>
    </location>
</feature>
<name>A0AAD8LBB2_TARER</name>
<feature type="compositionally biased region" description="Low complexity" evidence="1">
    <location>
        <begin position="158"/>
        <end position="186"/>
    </location>
</feature>
<accession>A0AAD8LBB2</accession>
<sequence>MADDDSFLTDSDDERAVEDLLSQAKDHSVLEQIAAINCSSFSNSDNLPFDLENRFRKLKSLPTTTTSGAGHRLPPSKSKSFTPQSRADSNSNERKSSPSDFVEFEHDLDLKKCSEKSSPSTDNPEEHSRSKLKPKSASNTDEICKPKGLKSKSKPKPRTGSSESRSDSWSMSSPESESRSVSPARRGIGCLWCSPKKEKRKQGKENRLSSSSSWGNDYDVEFLKTFSVKEQKRIMKQAMKEEEKINKEAEKIVKWAKQASSRMMNVSGLDDEHELTDDEDTKR</sequence>
<evidence type="ECO:0000313" key="2">
    <source>
        <dbReference type="EMBL" id="KAK1436001.1"/>
    </source>
</evidence>